<protein>
    <submittedName>
        <fullName evidence="1">Fimbria/pilus outer membrane usher protein</fullName>
    </submittedName>
</protein>
<gene>
    <name evidence="1" type="ORF">U1T56_02270</name>
</gene>
<proteinExistence type="predicted"/>
<dbReference type="InterPro" id="IPR042186">
    <property type="entry name" value="FimD_plug_dom"/>
</dbReference>
<dbReference type="EMBL" id="JBBLZC010000001">
    <property type="protein sequence ID" value="MEK0081962.1"/>
    <property type="molecule type" value="Genomic_DNA"/>
</dbReference>
<evidence type="ECO:0000313" key="2">
    <source>
        <dbReference type="Proteomes" id="UP001375743"/>
    </source>
</evidence>
<dbReference type="RefSeq" id="WP_418157802.1">
    <property type="nucleotide sequence ID" value="NZ_JBBLZC010000001.1"/>
</dbReference>
<organism evidence="1 2">
    <name type="scientific">Benzoatithermus flavus</name>
    <dbReference type="NCBI Taxonomy" id="3108223"/>
    <lineage>
        <taxon>Bacteria</taxon>
        <taxon>Pseudomonadati</taxon>
        <taxon>Pseudomonadota</taxon>
        <taxon>Alphaproteobacteria</taxon>
        <taxon>Geminicoccales</taxon>
        <taxon>Geminicoccaceae</taxon>
        <taxon>Benzoatithermus</taxon>
    </lineage>
</organism>
<dbReference type="PANTHER" id="PTHR30451:SF5">
    <property type="entry name" value="SLR0019 PROTEIN"/>
    <property type="match status" value="1"/>
</dbReference>
<comment type="caution">
    <text evidence="1">The sequence shown here is derived from an EMBL/GenBank/DDBJ whole genome shotgun (WGS) entry which is preliminary data.</text>
</comment>
<dbReference type="Proteomes" id="UP001375743">
    <property type="component" value="Unassembled WGS sequence"/>
</dbReference>
<dbReference type="Pfam" id="PF00577">
    <property type="entry name" value="Usher"/>
    <property type="match status" value="1"/>
</dbReference>
<dbReference type="PANTHER" id="PTHR30451">
    <property type="entry name" value="OUTER MEMBRANE USHER PROTEIN"/>
    <property type="match status" value="1"/>
</dbReference>
<dbReference type="Gene3D" id="2.60.40.3110">
    <property type="match status" value="1"/>
</dbReference>
<reference evidence="1 2" key="1">
    <citation type="submission" date="2024-01" db="EMBL/GenBank/DDBJ databases">
        <title>Multi-omics insights into the function and evolution of sodium benzoate biodegradation pathways in Benzoatithermus flavus gen. nov., sp. nov. from hot spring.</title>
        <authorList>
            <person name="Hu C.-J."/>
            <person name="Li W.-J."/>
        </authorList>
    </citation>
    <scope>NUCLEOTIDE SEQUENCE [LARGE SCALE GENOMIC DNA]</scope>
    <source>
        <strain evidence="1 2">SYSU G07066</strain>
    </source>
</reference>
<accession>A0ABU8XPM4</accession>
<dbReference type="InterPro" id="IPR000015">
    <property type="entry name" value="Fimb_usher"/>
</dbReference>
<sequence>MPTPRVLRRDPVEPPLQEQAAWREWPLTVELNGRRASQGGLFVEPPGGGPLAAQLALLEAWRIRTDPVRIITFEGEPYYPLDAIPGARFTFDRQALHLVLEVPADQFLPSVLAGEPVPRPEPVAGIGGWLDYDLLYQAGEKVLDGASGLVELGAFGPPGTLLSSFRLDDVTKHPEVIRLDTTFTRDRPGSRTSFRLGDAVAAGGALAPPVRFGGLQYATNFGVDPSFVTFPLPAIGGLARQDSVVDVLIDNLQRQIRSVPPGPFTIESLPVVTGAGEVQLRVTDLLGREQVVTQPYYVSSRLLKAGLHDFSYEVGALRHDYGRASFDYGDAIAMATHRYGFTDRLTGEAHAELQLDQQSLAFGGSWLLGRFGVVSGGIGTSTGGDGSGVLGELGYEYDGRRFNVGARTRWTSSGFRQAGADEEAARTDQLNLGLDLGAAGSLGLLLLHRDGRDGGDATSLAATWSLPLGPGALTLRAAQLVEPGPELALTAVYTLPLGQHRSASAELVKQGEAYRARSQFRQTRGASDLGLDYRLAAETGTDRSAIDARFSYQSQLGAAELDLVRFDGSNALRAGVNGSMALIDGELLPSRRIGRAFGLVSLPGFPDVRVYLDNRETGRTDARGRLLLPDLRPYEANRVRLDVHDLPLDAEIDTAEVEAVPYERSGMTIGFPVARSPQATVVLRAADGTPLPVGLRLRSADGRVTAWVARDGFTQVKGPLPTPVTVTSADGQEAFACELPAAPADDVLPDLGEVACR</sequence>
<dbReference type="Gene3D" id="2.60.40.2610">
    <property type="entry name" value="Outer membrane usher protein FimD, plug domain"/>
    <property type="match status" value="1"/>
</dbReference>
<evidence type="ECO:0000313" key="1">
    <source>
        <dbReference type="EMBL" id="MEK0081962.1"/>
    </source>
</evidence>
<keyword evidence="2" id="KW-1185">Reference proteome</keyword>
<name>A0ABU8XPM4_9PROT</name>